<feature type="compositionally biased region" description="Basic and acidic residues" evidence="5">
    <location>
        <begin position="184"/>
        <end position="195"/>
    </location>
</feature>
<reference evidence="8" key="1">
    <citation type="submission" date="2005-08" db="EMBL/GenBank/DDBJ databases">
        <title>Complete sequence of Dechloromonas aromatica RCB.</title>
        <authorList>
            <person name="Salinero K.K."/>
            <person name="Copeland A."/>
            <person name="Lucas S."/>
            <person name="Lapidus A."/>
            <person name="Barry K."/>
            <person name="Detter J.C."/>
            <person name="Glavina T."/>
            <person name="Hammon N."/>
            <person name="Israni S."/>
            <person name="Pitluck S."/>
            <person name="Di Bartolo G."/>
            <person name="Trong S."/>
            <person name="Schmutz J."/>
            <person name="Larimer F."/>
            <person name="Land M."/>
            <person name="Ivanova N."/>
            <person name="Richardson P."/>
        </authorList>
    </citation>
    <scope>NUCLEOTIDE SEQUENCE</scope>
    <source>
        <strain evidence="8">RCB</strain>
    </source>
</reference>
<evidence type="ECO:0000256" key="6">
    <source>
        <dbReference type="SAM" id="SignalP"/>
    </source>
</evidence>
<protein>
    <submittedName>
        <fullName evidence="8">OmpA/MotB</fullName>
    </submittedName>
</protein>
<feature type="signal peptide" evidence="6">
    <location>
        <begin position="1"/>
        <end position="18"/>
    </location>
</feature>
<evidence type="ECO:0000256" key="5">
    <source>
        <dbReference type="SAM" id="MobiDB-lite"/>
    </source>
</evidence>
<dbReference type="Gene3D" id="3.30.1330.60">
    <property type="entry name" value="OmpA-like domain"/>
    <property type="match status" value="1"/>
</dbReference>
<dbReference type="STRING" id="159087.Daro_1992"/>
<dbReference type="OrthoDB" id="8586796at2"/>
<dbReference type="SUPFAM" id="SSF103088">
    <property type="entry name" value="OmpA-like"/>
    <property type="match status" value="1"/>
</dbReference>
<feature type="region of interest" description="Disordered" evidence="5">
    <location>
        <begin position="166"/>
        <end position="195"/>
    </location>
</feature>
<dbReference type="InterPro" id="IPR006664">
    <property type="entry name" value="OMP_bac"/>
</dbReference>
<name>Q47EJ3_DECAR</name>
<evidence type="ECO:0000256" key="3">
    <source>
        <dbReference type="ARBA" id="ARBA00023237"/>
    </source>
</evidence>
<dbReference type="AlphaFoldDB" id="Q47EJ3"/>
<dbReference type="InterPro" id="IPR006665">
    <property type="entry name" value="OmpA-like"/>
</dbReference>
<dbReference type="Pfam" id="PF00691">
    <property type="entry name" value="OmpA"/>
    <property type="match status" value="1"/>
</dbReference>
<dbReference type="eggNOG" id="COG2885">
    <property type="taxonomic scope" value="Bacteria"/>
</dbReference>
<gene>
    <name evidence="8" type="ordered locus">Daro_1992</name>
</gene>
<feature type="domain" description="OmpA-like" evidence="7">
    <location>
        <begin position="81"/>
        <end position="195"/>
    </location>
</feature>
<dbReference type="KEGG" id="dar:Daro_1992"/>
<accession>Q47EJ3</accession>
<organism evidence="8">
    <name type="scientific">Dechloromonas aromatica (strain RCB)</name>
    <dbReference type="NCBI Taxonomy" id="159087"/>
    <lineage>
        <taxon>Bacteria</taxon>
        <taxon>Pseudomonadati</taxon>
        <taxon>Pseudomonadota</taxon>
        <taxon>Betaproteobacteria</taxon>
        <taxon>Rhodocyclales</taxon>
        <taxon>Azonexaceae</taxon>
        <taxon>Dechloromonas</taxon>
    </lineage>
</organism>
<evidence type="ECO:0000259" key="7">
    <source>
        <dbReference type="PROSITE" id="PS51123"/>
    </source>
</evidence>
<sequence>MNKTILCVALAGSLVLSACTTERVVLLPSADGGQSAVVVRDPAGEVLLNQPYAAVKRRLDSNVGYQSSPEEVRERYANVLAAQPARPRSYVLYFEAGGNILTQESKAALVNIRKEIAERAASEVMVIGHTDRVGSVEGNDKLSLQRAEGLRDLLIESGISAEKMEAVGRGERDPLVPTADEVDEPKNRRVEINVR</sequence>
<evidence type="ECO:0000313" key="8">
    <source>
        <dbReference type="EMBL" id="AAZ46738.1"/>
    </source>
</evidence>
<dbReference type="PRINTS" id="PR01021">
    <property type="entry name" value="OMPADOMAIN"/>
</dbReference>
<comment type="subcellular location">
    <subcellularLocation>
        <location evidence="1">Cell outer membrane</location>
    </subcellularLocation>
</comment>
<feature type="chain" id="PRO_5004233503" evidence="6">
    <location>
        <begin position="19"/>
        <end position="195"/>
    </location>
</feature>
<dbReference type="GO" id="GO:0009279">
    <property type="term" value="C:cell outer membrane"/>
    <property type="evidence" value="ECO:0007669"/>
    <property type="project" value="UniProtKB-SubCell"/>
</dbReference>
<keyword evidence="3" id="KW-0998">Cell outer membrane</keyword>
<dbReference type="PROSITE" id="PS51257">
    <property type="entry name" value="PROKAR_LIPOPROTEIN"/>
    <property type="match status" value="1"/>
</dbReference>
<dbReference type="InterPro" id="IPR036737">
    <property type="entry name" value="OmpA-like_sf"/>
</dbReference>
<keyword evidence="2 4" id="KW-0472">Membrane</keyword>
<dbReference type="PANTHER" id="PTHR30329:SF21">
    <property type="entry name" value="LIPOPROTEIN YIAD-RELATED"/>
    <property type="match status" value="1"/>
</dbReference>
<proteinExistence type="predicted"/>
<evidence type="ECO:0000256" key="4">
    <source>
        <dbReference type="PROSITE-ProRule" id="PRU00473"/>
    </source>
</evidence>
<dbReference type="PANTHER" id="PTHR30329">
    <property type="entry name" value="STATOR ELEMENT OF FLAGELLAR MOTOR COMPLEX"/>
    <property type="match status" value="1"/>
</dbReference>
<dbReference type="PROSITE" id="PS51123">
    <property type="entry name" value="OMPA_2"/>
    <property type="match status" value="1"/>
</dbReference>
<dbReference type="EMBL" id="CP000089">
    <property type="protein sequence ID" value="AAZ46738.1"/>
    <property type="molecule type" value="Genomic_DNA"/>
</dbReference>
<keyword evidence="6" id="KW-0732">Signal</keyword>
<dbReference type="CDD" id="cd07185">
    <property type="entry name" value="OmpA_C-like"/>
    <property type="match status" value="1"/>
</dbReference>
<dbReference type="InterPro" id="IPR050330">
    <property type="entry name" value="Bact_OuterMem_StrucFunc"/>
</dbReference>
<dbReference type="HOGENOM" id="CLU_016890_8_0_4"/>
<evidence type="ECO:0000256" key="1">
    <source>
        <dbReference type="ARBA" id="ARBA00004442"/>
    </source>
</evidence>
<evidence type="ECO:0000256" key="2">
    <source>
        <dbReference type="ARBA" id="ARBA00023136"/>
    </source>
</evidence>